<comment type="similarity">
    <text evidence="5">Belongs to the 2-oxoadipate dioxygenase/decarboxylase family.</text>
</comment>
<dbReference type="AlphaFoldDB" id="A0A0P0RHZ2"/>
<comment type="cofactor">
    <cofactor evidence="1">
        <name>Fe(2+)</name>
        <dbReference type="ChEBI" id="CHEBI:29033"/>
    </cofactor>
</comment>
<sequence>MKTSAVYRLLAYVLGNEEADEVFRHVMVDNALLGASFRGKVGRAAIAQALSLSLFHDLIRRVPSARRYVYEARTPREKLVLDHGSVRTVNLEGMGALPAGHRAIHRLIVPLGYEIADEYPMPWIHMVGRSYRHIDHPETIPQFFVSEISTSRFPDDVQHRITETFSESRDPLTPKLVSHLAKLEACGSLSFRDAADVVLRVARCFDRQHDLPKIDDYDAMRGHSSELAWISTEGNTFNHITIRVNDLADLHEHLRAEGFAVKDGIEVSASGTVLQTALRADSVSRRFRGPASSFVERVVPGSFCEFIERRRALCSDGTERLDLSFDPKNATAIFKMTEASEP</sequence>
<proteinExistence type="inferred from homology"/>
<dbReference type="SMART" id="SM01150">
    <property type="entry name" value="DUF1338"/>
    <property type="match status" value="1"/>
</dbReference>
<dbReference type="InterPro" id="IPR029068">
    <property type="entry name" value="Glyas_Bleomycin-R_OHBP_Dase"/>
</dbReference>
<evidence type="ECO:0000256" key="7">
    <source>
        <dbReference type="ARBA" id="ARBA00035045"/>
    </source>
</evidence>
<accession>A0A0P0RHZ2</accession>
<dbReference type="GO" id="GO:0051213">
    <property type="term" value="F:dioxygenase activity"/>
    <property type="evidence" value="ECO:0007669"/>
    <property type="project" value="UniProtKB-KW"/>
</dbReference>
<evidence type="ECO:0000256" key="4">
    <source>
        <dbReference type="ARBA" id="ARBA00023004"/>
    </source>
</evidence>
<dbReference type="Pfam" id="PF07063">
    <property type="entry name" value="HGLS"/>
    <property type="match status" value="1"/>
</dbReference>
<keyword evidence="2" id="KW-0223">Dioxygenase</keyword>
<name>A0A0P0RHZ2_9BURK</name>
<evidence type="ECO:0000256" key="1">
    <source>
        <dbReference type="ARBA" id="ARBA00001954"/>
    </source>
</evidence>
<evidence type="ECO:0000313" key="8">
    <source>
        <dbReference type="EMBL" id="ALL68404.1"/>
    </source>
</evidence>
<dbReference type="Proteomes" id="UP000019146">
    <property type="component" value="Chromosome 2"/>
</dbReference>
<dbReference type="SUPFAM" id="SSF54593">
    <property type="entry name" value="Glyoxalase/Bleomycin resistance protein/Dihydroxybiphenyl dioxygenase"/>
    <property type="match status" value="1"/>
</dbReference>
<protein>
    <recommendedName>
        <fullName evidence="6">2-oxoadipate dioxygenase/decarboxylase</fullName>
        <ecNumber evidence="6">1.13.11.93</ecNumber>
    </recommendedName>
    <alternativeName>
        <fullName evidence="7">2-hydroxyglutarate synthase</fullName>
    </alternativeName>
</protein>
<evidence type="ECO:0000256" key="6">
    <source>
        <dbReference type="ARBA" id="ARBA00035023"/>
    </source>
</evidence>
<organism evidence="8 9">
    <name type="scientific">Paraburkholderia caribensis MBA4</name>
    <dbReference type="NCBI Taxonomy" id="1323664"/>
    <lineage>
        <taxon>Bacteria</taxon>
        <taxon>Pseudomonadati</taxon>
        <taxon>Pseudomonadota</taxon>
        <taxon>Betaproteobacteria</taxon>
        <taxon>Burkholderiales</taxon>
        <taxon>Burkholderiaceae</taxon>
        <taxon>Paraburkholderia</taxon>
    </lineage>
</organism>
<evidence type="ECO:0000313" key="9">
    <source>
        <dbReference type="Proteomes" id="UP000019146"/>
    </source>
</evidence>
<dbReference type="EMBL" id="CP012747">
    <property type="protein sequence ID" value="ALL68404.1"/>
    <property type="molecule type" value="Genomic_DNA"/>
</dbReference>
<evidence type="ECO:0000256" key="5">
    <source>
        <dbReference type="ARBA" id="ARBA00035013"/>
    </source>
</evidence>
<dbReference type="KEGG" id="bcai:K788_00002870"/>
<evidence type="ECO:0000256" key="2">
    <source>
        <dbReference type="ARBA" id="ARBA00022964"/>
    </source>
</evidence>
<dbReference type="PANTHER" id="PTHR31136:SF5">
    <property type="entry name" value="2-OXOADIPATE DIOXYGENASE_DECARBOXYLASE, CHLOROPLASTIC"/>
    <property type="match status" value="1"/>
</dbReference>
<keyword evidence="4" id="KW-0408">Iron</keyword>
<evidence type="ECO:0000256" key="3">
    <source>
        <dbReference type="ARBA" id="ARBA00023002"/>
    </source>
</evidence>
<dbReference type="GeneID" id="69972120"/>
<dbReference type="InterPro" id="IPR009770">
    <property type="entry name" value="HGLS"/>
</dbReference>
<gene>
    <name evidence="8" type="ORF">K788_00002870</name>
</gene>
<dbReference type="EC" id="1.13.11.93" evidence="6"/>
<reference evidence="8 9" key="1">
    <citation type="journal article" date="2014" name="Genome Announc.">
        <title>Draft Genome Sequence of the Haloacid-Degrading Burkholderia caribensis Strain MBA4.</title>
        <authorList>
            <person name="Pan Y."/>
            <person name="Kong K.F."/>
            <person name="Tsang J.S."/>
        </authorList>
    </citation>
    <scope>NUCLEOTIDE SEQUENCE [LARGE SCALE GENOMIC DNA]</scope>
    <source>
        <strain evidence="8 9">MBA4</strain>
    </source>
</reference>
<dbReference type="PANTHER" id="PTHR31136">
    <property type="entry name" value="DUF1338 DOMAIN-CONTAINING PROTEIN"/>
    <property type="match status" value="1"/>
</dbReference>
<dbReference type="RefSeq" id="WP_035998273.1">
    <property type="nucleotide sequence ID" value="NZ_CP012747.1"/>
</dbReference>
<keyword evidence="3" id="KW-0560">Oxidoreductase</keyword>
<dbReference type="CDD" id="cd16349">
    <property type="entry name" value="VOC_like"/>
    <property type="match status" value="1"/>
</dbReference>
<dbReference type="Gene3D" id="3.10.180.50">
    <property type="match status" value="1"/>
</dbReference>